<dbReference type="STRING" id="1391915.U7PX93"/>
<evidence type="ECO:0000313" key="5">
    <source>
        <dbReference type="EMBL" id="ERT00274.1"/>
    </source>
</evidence>
<feature type="domain" description="Ketoreductase" evidence="4">
    <location>
        <begin position="4"/>
        <end position="179"/>
    </location>
</feature>
<dbReference type="SMART" id="SM00822">
    <property type="entry name" value="PKS_KR"/>
    <property type="match status" value="1"/>
</dbReference>
<evidence type="ECO:0000256" key="2">
    <source>
        <dbReference type="ARBA" id="ARBA00022857"/>
    </source>
</evidence>
<dbReference type="PANTHER" id="PTHR43544">
    <property type="entry name" value="SHORT-CHAIN DEHYDROGENASE/REDUCTASE"/>
    <property type="match status" value="1"/>
</dbReference>
<evidence type="ECO:0000256" key="3">
    <source>
        <dbReference type="ARBA" id="ARBA00023002"/>
    </source>
</evidence>
<dbReference type="GO" id="GO:0016491">
    <property type="term" value="F:oxidoreductase activity"/>
    <property type="evidence" value="ECO:0007669"/>
    <property type="project" value="UniProtKB-KW"/>
</dbReference>
<gene>
    <name evidence="5" type="ORF">HMPREF1624_03645</name>
</gene>
<dbReference type="PANTHER" id="PTHR43544:SF7">
    <property type="entry name" value="NADB-LER2"/>
    <property type="match status" value="1"/>
</dbReference>
<evidence type="ECO:0000256" key="1">
    <source>
        <dbReference type="ARBA" id="ARBA00006484"/>
    </source>
</evidence>
<name>U7PX93_SPOS1</name>
<dbReference type="SUPFAM" id="SSF51735">
    <property type="entry name" value="NAD(P)-binding Rossmann-fold domains"/>
    <property type="match status" value="1"/>
</dbReference>
<protein>
    <recommendedName>
        <fullName evidence="4">Ketoreductase domain-containing protein</fullName>
    </recommendedName>
</protein>
<dbReference type="CDD" id="cd05325">
    <property type="entry name" value="carb_red_sniffer_like_SDR_c"/>
    <property type="match status" value="1"/>
</dbReference>
<comment type="similarity">
    <text evidence="1">Belongs to the short-chain dehydrogenases/reductases (SDR) family.</text>
</comment>
<dbReference type="Pfam" id="PF00106">
    <property type="entry name" value="adh_short"/>
    <property type="match status" value="1"/>
</dbReference>
<reference evidence="6" key="1">
    <citation type="journal article" date="2014" name="Genome Announc.">
        <title>Genome sequence of the pathogenic fungus Sporothrix schenckii (ATCC 58251).</title>
        <authorList>
            <person name="Cuomo C.A."/>
            <person name="Rodriguez-Del Valle N."/>
            <person name="Perez-Sanchez L."/>
            <person name="Abouelleil A."/>
            <person name="Goldberg J."/>
            <person name="Young S."/>
            <person name="Zeng Q."/>
            <person name="Birren B.W."/>
        </authorList>
    </citation>
    <scope>NUCLEOTIDE SEQUENCE [LARGE SCALE GENOMIC DNA]</scope>
    <source>
        <strain evidence="6">ATCC 58251 / de Perez 2211183</strain>
    </source>
</reference>
<dbReference type="AlphaFoldDB" id="U7PX93"/>
<organism evidence="5 6">
    <name type="scientific">Sporothrix schenckii (strain ATCC 58251 / de Perez 2211183)</name>
    <name type="common">Rose-picker's disease fungus</name>
    <dbReference type="NCBI Taxonomy" id="1391915"/>
    <lineage>
        <taxon>Eukaryota</taxon>
        <taxon>Fungi</taxon>
        <taxon>Dikarya</taxon>
        <taxon>Ascomycota</taxon>
        <taxon>Pezizomycotina</taxon>
        <taxon>Sordariomycetes</taxon>
        <taxon>Sordariomycetidae</taxon>
        <taxon>Ophiostomatales</taxon>
        <taxon>Ophiostomataceae</taxon>
        <taxon>Sporothrix</taxon>
    </lineage>
</organism>
<sequence length="253" mass="27029">MAQTTYLITGANKGIGRAMVQQLLQRANTSVIACVRQPNDPTGASLKEIAVAESNRLVLVQLRDPADYAALPQTLAAQAVARIDVVIANAGHSTGLDKSLLETTVDDVVYDCTVNAAGPLRLFAATWPLQEVSAAETPAATRFILISSTLGSLGVQDQESMPVGVSYGMSKAAANWFAKKLSIDFKDKGLVVGVLHPGWVKTYMGQALADALGIKEPPITADESAQQCLEQIDDWTPEKNGKFLTYTGKELPW</sequence>
<dbReference type="InterPro" id="IPR057326">
    <property type="entry name" value="KR_dom"/>
</dbReference>
<keyword evidence="6" id="KW-1185">Reference proteome</keyword>
<dbReference type="InterPro" id="IPR051468">
    <property type="entry name" value="Fungal_SecMetab_SDRs"/>
</dbReference>
<dbReference type="EMBL" id="KI440844">
    <property type="protein sequence ID" value="ERT00274.1"/>
    <property type="molecule type" value="Genomic_DNA"/>
</dbReference>
<dbReference type="Proteomes" id="UP000018087">
    <property type="component" value="Unassembled WGS sequence"/>
</dbReference>
<dbReference type="Gene3D" id="3.40.50.720">
    <property type="entry name" value="NAD(P)-binding Rossmann-like Domain"/>
    <property type="match status" value="1"/>
</dbReference>
<dbReference type="HOGENOM" id="CLU_010194_9_1_1"/>
<dbReference type="InterPro" id="IPR036291">
    <property type="entry name" value="NAD(P)-bd_dom_sf"/>
</dbReference>
<keyword evidence="3" id="KW-0560">Oxidoreductase</keyword>
<evidence type="ECO:0000313" key="6">
    <source>
        <dbReference type="Proteomes" id="UP000018087"/>
    </source>
</evidence>
<evidence type="ECO:0000259" key="4">
    <source>
        <dbReference type="SMART" id="SM00822"/>
    </source>
</evidence>
<proteinExistence type="inferred from homology"/>
<dbReference type="PRINTS" id="PR00081">
    <property type="entry name" value="GDHRDH"/>
</dbReference>
<dbReference type="GO" id="GO:0005737">
    <property type="term" value="C:cytoplasm"/>
    <property type="evidence" value="ECO:0007669"/>
    <property type="project" value="TreeGrafter"/>
</dbReference>
<keyword evidence="2" id="KW-0521">NADP</keyword>
<accession>U7PX93</accession>
<dbReference type="InterPro" id="IPR002347">
    <property type="entry name" value="SDR_fam"/>
</dbReference>
<dbReference type="OrthoDB" id="7289984at2759"/>
<dbReference type="eggNOG" id="KOG1611">
    <property type="taxonomic scope" value="Eukaryota"/>
</dbReference>